<dbReference type="InterPro" id="IPR052912">
    <property type="entry name" value="UPF0111_domain"/>
</dbReference>
<name>A0A1B3WCP1_9FIRM</name>
<dbReference type="RefSeq" id="WP_022513312.1">
    <property type="nucleotide sequence ID" value="NZ_CP017037.1"/>
</dbReference>
<accession>A0A1B3WCP1</accession>
<evidence type="ECO:0000313" key="4">
    <source>
        <dbReference type="Proteomes" id="UP000094757"/>
    </source>
</evidence>
<comment type="similarity">
    <text evidence="1">Belongs to the UPF0111 family.</text>
</comment>
<sequence>MFSLVNKHEEFFDYLVLNAQNFHKSVLLAKEVLQDISTLERNGREATKLEHAGNKITIDIVARMKKVFITPIDREDFYLLTRRLDDCLDDVKDVVLSLRIYHASASWDEPIKVVEILEKMAVQLVEVMRLLKDIDKNEKEIAQCTRVINQLESEADVIYRGAISELFDGTHEIIDIIRWKEIMEGLETTANQVENVGNLIKEVVMKYA</sequence>
<evidence type="ECO:0000313" key="2">
    <source>
        <dbReference type="EMBL" id="AOH38727.1"/>
    </source>
</evidence>
<dbReference type="STRING" id="39950.BCB69_01245"/>
<dbReference type="InterPro" id="IPR018445">
    <property type="entry name" value="Put_Phosphate_transp_reg"/>
</dbReference>
<evidence type="ECO:0000256" key="1">
    <source>
        <dbReference type="ARBA" id="ARBA00008591"/>
    </source>
</evidence>
<dbReference type="EMBL" id="CP017037">
    <property type="protein sequence ID" value="AOH38727.1"/>
    <property type="molecule type" value="Genomic_DNA"/>
</dbReference>
<dbReference type="PANTHER" id="PTHR37298:SF1">
    <property type="entry name" value="UPF0111 PROTEIN YKAA"/>
    <property type="match status" value="1"/>
</dbReference>
<dbReference type="EMBL" id="QWKU01000001">
    <property type="protein sequence ID" value="RID94319.1"/>
    <property type="molecule type" value="Genomic_DNA"/>
</dbReference>
<gene>
    <name evidence="2" type="ORF">BCB69_01245</name>
    <name evidence="3" type="ORF">DX915_01940</name>
</gene>
<reference evidence="3 5" key="3">
    <citation type="submission" date="2018-08" db="EMBL/GenBank/DDBJ databases">
        <title>Draft genome sequence of Dialister pneumosintes KCOM 1685.</title>
        <authorList>
            <person name="Kook J.-K."/>
            <person name="Park S.-N."/>
            <person name="Lim Y.K."/>
        </authorList>
    </citation>
    <scope>NUCLEOTIDE SEQUENCE [LARGE SCALE GENOMIC DNA]</scope>
    <source>
        <strain evidence="3 5">KCOM 1685</strain>
    </source>
</reference>
<evidence type="ECO:0000313" key="3">
    <source>
        <dbReference type="EMBL" id="RID94319.1"/>
    </source>
</evidence>
<dbReference type="Proteomes" id="UP000266262">
    <property type="component" value="Unassembled WGS sequence"/>
</dbReference>
<dbReference type="Proteomes" id="UP000094757">
    <property type="component" value="Chromosome"/>
</dbReference>
<keyword evidence="5" id="KW-1185">Reference proteome</keyword>
<dbReference type="PANTHER" id="PTHR37298">
    <property type="entry name" value="UPF0111 PROTEIN YKAA"/>
    <property type="match status" value="1"/>
</dbReference>
<dbReference type="OrthoDB" id="9797568at2"/>
<dbReference type="KEGG" id="dpn:BCB69_01245"/>
<reference evidence="4" key="1">
    <citation type="submission" date="2016-08" db="EMBL/GenBank/DDBJ databases">
        <authorList>
            <person name="Holder M.E."/>
            <person name="Ajami N.J."/>
            <person name="Petrosino J.F."/>
        </authorList>
    </citation>
    <scope>NUCLEOTIDE SEQUENCE [LARGE SCALE GENOMIC DNA]</scope>
    <source>
        <strain evidence="4">F0677</strain>
    </source>
</reference>
<dbReference type="Pfam" id="PF01865">
    <property type="entry name" value="PhoU_div"/>
    <property type="match status" value="1"/>
</dbReference>
<protein>
    <submittedName>
        <fullName evidence="3">DUF47 family protein</fullName>
    </submittedName>
    <submittedName>
        <fullName evidence="2">Phosphate transport regulator</fullName>
    </submittedName>
</protein>
<reference evidence="2" key="2">
    <citation type="submission" date="2016-08" db="EMBL/GenBank/DDBJ databases">
        <authorList>
            <person name="Seilhamer J.J."/>
        </authorList>
    </citation>
    <scope>NUCLEOTIDE SEQUENCE [LARGE SCALE GENOMIC DNA]</scope>
    <source>
        <strain evidence="2">F0677</strain>
    </source>
</reference>
<dbReference type="InterPro" id="IPR038078">
    <property type="entry name" value="PhoU-like_sf"/>
</dbReference>
<proteinExistence type="inferred from homology"/>
<evidence type="ECO:0000313" key="5">
    <source>
        <dbReference type="Proteomes" id="UP000266262"/>
    </source>
</evidence>
<dbReference type="AlphaFoldDB" id="A0A1B3WCP1"/>
<dbReference type="Gene3D" id="1.20.58.220">
    <property type="entry name" value="Phosphate transport system protein phou homolog 2, domain 2"/>
    <property type="match status" value="1"/>
</dbReference>
<organism evidence="2 4">
    <name type="scientific">Dialister pneumosintes</name>
    <dbReference type="NCBI Taxonomy" id="39950"/>
    <lineage>
        <taxon>Bacteria</taxon>
        <taxon>Bacillati</taxon>
        <taxon>Bacillota</taxon>
        <taxon>Negativicutes</taxon>
        <taxon>Veillonellales</taxon>
        <taxon>Veillonellaceae</taxon>
        <taxon>Dialister</taxon>
    </lineage>
</organism>